<organism evidence="3 4">
    <name type="scientific">Granulicella sibirica</name>
    <dbReference type="NCBI Taxonomy" id="2479048"/>
    <lineage>
        <taxon>Bacteria</taxon>
        <taxon>Pseudomonadati</taxon>
        <taxon>Acidobacteriota</taxon>
        <taxon>Terriglobia</taxon>
        <taxon>Terriglobales</taxon>
        <taxon>Acidobacteriaceae</taxon>
        <taxon>Granulicella</taxon>
    </lineage>
</organism>
<feature type="transmembrane region" description="Helical" evidence="2">
    <location>
        <begin position="283"/>
        <end position="305"/>
    </location>
</feature>
<dbReference type="AlphaFoldDB" id="A0A4Q0T1E9"/>
<keyword evidence="2" id="KW-0472">Membrane</keyword>
<reference evidence="4" key="2">
    <citation type="submission" date="2019-02" db="EMBL/GenBank/DDBJ databases">
        <title>Granulicella sibirica sp. nov., a psychrotolerant acidobacterium isolated from an organic soil layer in forested tundra, West Siberia.</title>
        <authorList>
            <person name="Oshkin I.Y."/>
            <person name="Kulichevskaya I.S."/>
            <person name="Rijpstra W.I.C."/>
            <person name="Sinninghe Damste J.S."/>
            <person name="Rakitin A.L."/>
            <person name="Ravin N.V."/>
            <person name="Dedysh S.N."/>
        </authorList>
    </citation>
    <scope>NUCLEOTIDE SEQUENCE [LARGE SCALE GENOMIC DNA]</scope>
    <source>
        <strain evidence="4">AF10</strain>
    </source>
</reference>
<keyword evidence="2" id="KW-1133">Transmembrane helix</keyword>
<evidence type="ECO:0000256" key="2">
    <source>
        <dbReference type="SAM" id="Phobius"/>
    </source>
</evidence>
<dbReference type="Proteomes" id="UP000289437">
    <property type="component" value="Unassembled WGS sequence"/>
</dbReference>
<proteinExistence type="predicted"/>
<feature type="transmembrane region" description="Helical" evidence="2">
    <location>
        <begin position="228"/>
        <end position="247"/>
    </location>
</feature>
<feature type="transmembrane region" description="Helical" evidence="2">
    <location>
        <begin position="54"/>
        <end position="74"/>
    </location>
</feature>
<feature type="compositionally biased region" description="Basic and acidic residues" evidence="1">
    <location>
        <begin position="343"/>
        <end position="356"/>
    </location>
</feature>
<dbReference type="RefSeq" id="WP_128913319.1">
    <property type="nucleotide sequence ID" value="NZ_RDSM01000002.1"/>
</dbReference>
<sequence length="522" mass="56878">MDLFQSIWESIASLSQRFLEEGTRLSRVAGCAFLTAACATALRAPEFGVSAHWWWAYVILVIGLFVLLESNWGLGAEQDKQEQRIRGRRLATTESAFILGMAVLFVGTGSWRAAQLDRAALSVTRAEVSEAKKAEDGLRSSVEELQKDLRVVALAGRGGSTAAQPPDSLGKSQAEQELKDCLLCLRMKGPDTGEGNGTGAGKPASPDVEALTKDVEALANLVQQHDRGVPWSLVLVFLAGFAALAFVGKKHSEAVPIAGAAGLAAEVVKHADQYAKLSDKMYWWVLGGYLGISFALTVLFCLAIWRSLKIAGEKTRVAELMMGKAEKEPREEENQDKEDEDGAKDGKGKKSDKEREKGFLSSSSSLGYSVLVLLWAFAITAYPAPSRGSAPGVETTALRPEELSPVRQYVKGHELLRDSDKDQPRILGDSLAKMHLTPHDIVLLLGSTDCTPFRKGGEGNNPDLAQKRAVELGKALATRSELKDIHFTPLAVKQHERCLESADLRAVYPFLIRQEREPRVTR</sequence>
<keyword evidence="4" id="KW-1185">Reference proteome</keyword>
<reference evidence="3 4" key="1">
    <citation type="submission" date="2018-11" db="EMBL/GenBank/DDBJ databases">
        <authorList>
            <person name="Mardanov A.V."/>
            <person name="Ravin N.V."/>
            <person name="Dedysh S.N."/>
        </authorList>
    </citation>
    <scope>NUCLEOTIDE SEQUENCE [LARGE SCALE GENOMIC DNA]</scope>
    <source>
        <strain evidence="3 4">AF10</strain>
    </source>
</reference>
<feature type="transmembrane region" description="Helical" evidence="2">
    <location>
        <begin position="359"/>
        <end position="382"/>
    </location>
</feature>
<accession>A0A4Q0T1E9</accession>
<dbReference type="EMBL" id="RDSM01000002">
    <property type="protein sequence ID" value="RXH55719.1"/>
    <property type="molecule type" value="Genomic_DNA"/>
</dbReference>
<feature type="compositionally biased region" description="Acidic residues" evidence="1">
    <location>
        <begin position="333"/>
        <end position="342"/>
    </location>
</feature>
<evidence type="ECO:0008006" key="5">
    <source>
        <dbReference type="Google" id="ProtNLM"/>
    </source>
</evidence>
<name>A0A4Q0T1E9_9BACT</name>
<comment type="caution">
    <text evidence="3">The sequence shown here is derived from an EMBL/GenBank/DDBJ whole genome shotgun (WGS) entry which is preliminary data.</text>
</comment>
<feature type="region of interest" description="Disordered" evidence="1">
    <location>
        <begin position="322"/>
        <end position="356"/>
    </location>
</feature>
<dbReference type="OrthoDB" id="10021212at2"/>
<evidence type="ECO:0000256" key="1">
    <source>
        <dbReference type="SAM" id="MobiDB-lite"/>
    </source>
</evidence>
<keyword evidence="2" id="KW-0812">Transmembrane</keyword>
<evidence type="ECO:0000313" key="4">
    <source>
        <dbReference type="Proteomes" id="UP000289437"/>
    </source>
</evidence>
<evidence type="ECO:0000313" key="3">
    <source>
        <dbReference type="EMBL" id="RXH55719.1"/>
    </source>
</evidence>
<protein>
    <recommendedName>
        <fullName evidence="5">OmpA-like domain-containing protein</fullName>
    </recommendedName>
</protein>
<gene>
    <name evidence="3" type="ORF">GRAN_2576</name>
</gene>